<keyword evidence="3" id="KW-1185">Reference proteome</keyword>
<evidence type="ECO:0000256" key="1">
    <source>
        <dbReference type="SAM" id="MobiDB-lite"/>
    </source>
</evidence>
<dbReference type="VEuPathDB" id="FungiDB:CH63R_01994"/>
<dbReference type="Proteomes" id="UP000092177">
    <property type="component" value="Chromosome 2"/>
</dbReference>
<dbReference type="GeneID" id="28861076"/>
<accession>A0A1B7YN00</accession>
<comment type="caution">
    <text evidence="2">The sequence shown here is derived from an EMBL/GenBank/DDBJ whole genome shotgun (WGS) entry which is preliminary data.</text>
</comment>
<dbReference type="KEGG" id="chig:CH63R_01994"/>
<gene>
    <name evidence="2" type="ORF">CH63R_01994</name>
</gene>
<dbReference type="RefSeq" id="XP_018161785.1">
    <property type="nucleotide sequence ID" value="XM_018296969.1"/>
</dbReference>
<protein>
    <submittedName>
        <fullName evidence="2">Uncharacterized protein</fullName>
    </submittedName>
</protein>
<evidence type="ECO:0000313" key="2">
    <source>
        <dbReference type="EMBL" id="OBR13268.1"/>
    </source>
</evidence>
<evidence type="ECO:0000313" key="3">
    <source>
        <dbReference type="Proteomes" id="UP000092177"/>
    </source>
</evidence>
<organism evidence="2 3">
    <name type="scientific">Colletotrichum higginsianum (strain IMI 349063)</name>
    <name type="common">Crucifer anthracnose fungus</name>
    <dbReference type="NCBI Taxonomy" id="759273"/>
    <lineage>
        <taxon>Eukaryota</taxon>
        <taxon>Fungi</taxon>
        <taxon>Dikarya</taxon>
        <taxon>Ascomycota</taxon>
        <taxon>Pezizomycotina</taxon>
        <taxon>Sordariomycetes</taxon>
        <taxon>Hypocreomycetidae</taxon>
        <taxon>Glomerellales</taxon>
        <taxon>Glomerellaceae</taxon>
        <taxon>Colletotrichum</taxon>
        <taxon>Colletotrichum destructivum species complex</taxon>
    </lineage>
</organism>
<name>A0A1B7YN00_COLHI</name>
<reference evidence="3" key="1">
    <citation type="journal article" date="2017" name="BMC Genomics">
        <title>Gapless genome assembly of Colletotrichum higginsianum reveals chromosome structure and association of transposable elements with secondary metabolite gene clusters.</title>
        <authorList>
            <person name="Dallery J.-F."/>
            <person name="Lapalu N."/>
            <person name="Zampounis A."/>
            <person name="Pigne S."/>
            <person name="Luyten I."/>
            <person name="Amselem J."/>
            <person name="Wittenberg A.H.J."/>
            <person name="Zhou S."/>
            <person name="de Queiroz M.V."/>
            <person name="Robin G.P."/>
            <person name="Auger A."/>
            <person name="Hainaut M."/>
            <person name="Henrissat B."/>
            <person name="Kim K.-T."/>
            <person name="Lee Y.-H."/>
            <person name="Lespinet O."/>
            <person name="Schwartz D.C."/>
            <person name="Thon M.R."/>
            <person name="O'Connell R.J."/>
        </authorList>
    </citation>
    <scope>NUCLEOTIDE SEQUENCE [LARGE SCALE GENOMIC DNA]</scope>
    <source>
        <strain evidence="3">IMI 349063</strain>
    </source>
</reference>
<dbReference type="OrthoDB" id="10484072at2759"/>
<dbReference type="EMBL" id="LTAN01000002">
    <property type="protein sequence ID" value="OBR13268.1"/>
    <property type="molecule type" value="Genomic_DNA"/>
</dbReference>
<sequence>MPSLIPLVVLQQHQLASTLAWGTRSPRRLTAALTDALPLTSKPVVPASARSLQACPIQVSHPSGSFWHAGPRFVLWPGYVERDDTCLETSSATQRADDTVNSDEVVRAETQRCHQCRSASALMPTRAGTRGLRPCPPHLLTAHASNHDGKFQDNMPE</sequence>
<proteinExistence type="predicted"/>
<feature type="region of interest" description="Disordered" evidence="1">
    <location>
        <begin position="125"/>
        <end position="157"/>
    </location>
</feature>
<dbReference type="AlphaFoldDB" id="A0A1B7YN00"/>